<proteinExistence type="inferred from homology"/>
<dbReference type="GO" id="GO:0015297">
    <property type="term" value="F:antiporter activity"/>
    <property type="evidence" value="ECO:0007669"/>
    <property type="project" value="InterPro"/>
</dbReference>
<sequence>MLASIAYGLFNELAWAPWVPYMSTSFDIVYILIDAATYASKATSSITQGKAQGFLVVVRSLATLLSPLAMSPLTLFFLSSKVHATQITEALFGVLNFMKLAISSIVMVCLGMWSFEMVVLLSGLLPNPKLETSVLSSSLNTTAFVWIIPFGLGGAISTHVSNELGTKNPQAAHLTEVLINRGVNLDPLSKWSKFGLVVYDFQVPIEMKENSVTDGARRRGNEEPSDFLVVNFCWGIVWPYVKREDGFTWPWNCFMPLEAYGADLSIDLTKHWSRHGCRAMMLEMVGAVLDMVGRMLLHLKFLLIAGDRCFHANYCRQFNDEHVNMADFLVLTVPYDRGKLLGLQSIHRIISSLVGKEKSMEIFGAGDLSNVCRPVTVIFVVRQLYIQQNLEDKVLVYGDGNVTITLGP</sequence>
<dbReference type="AlphaFoldDB" id="A0A9Q0KJR2"/>
<dbReference type="InterPro" id="IPR002528">
    <property type="entry name" value="MATE_fam"/>
</dbReference>
<dbReference type="OrthoDB" id="2126698at2759"/>
<dbReference type="GO" id="GO:0016020">
    <property type="term" value="C:membrane"/>
    <property type="evidence" value="ECO:0007669"/>
    <property type="project" value="InterPro"/>
</dbReference>
<keyword evidence="2" id="KW-1133">Transmembrane helix</keyword>
<protein>
    <submittedName>
        <fullName evidence="3">Uncharacterized protein</fullName>
    </submittedName>
</protein>
<name>A0A9Q0KJR2_9MAGN</name>
<feature type="transmembrane region" description="Helical" evidence="2">
    <location>
        <begin position="15"/>
        <end position="33"/>
    </location>
</feature>
<dbReference type="GO" id="GO:0042910">
    <property type="term" value="F:xenobiotic transmembrane transporter activity"/>
    <property type="evidence" value="ECO:0007669"/>
    <property type="project" value="InterPro"/>
</dbReference>
<dbReference type="Proteomes" id="UP001141806">
    <property type="component" value="Unassembled WGS sequence"/>
</dbReference>
<evidence type="ECO:0000313" key="3">
    <source>
        <dbReference type="EMBL" id="KAJ4971506.1"/>
    </source>
</evidence>
<dbReference type="Pfam" id="PF01554">
    <property type="entry name" value="MatE"/>
    <property type="match status" value="1"/>
</dbReference>
<evidence type="ECO:0000313" key="4">
    <source>
        <dbReference type="Proteomes" id="UP001141806"/>
    </source>
</evidence>
<evidence type="ECO:0000256" key="1">
    <source>
        <dbReference type="ARBA" id="ARBA00010199"/>
    </source>
</evidence>
<accession>A0A9Q0KJR2</accession>
<gene>
    <name evidence="3" type="ORF">NE237_004605</name>
</gene>
<reference evidence="3" key="1">
    <citation type="journal article" date="2023" name="Plant J.">
        <title>The genome of the king protea, Protea cynaroides.</title>
        <authorList>
            <person name="Chang J."/>
            <person name="Duong T.A."/>
            <person name="Schoeman C."/>
            <person name="Ma X."/>
            <person name="Roodt D."/>
            <person name="Barker N."/>
            <person name="Li Z."/>
            <person name="Van de Peer Y."/>
            <person name="Mizrachi E."/>
        </authorList>
    </citation>
    <scope>NUCLEOTIDE SEQUENCE</scope>
    <source>
        <tissue evidence="3">Young leaves</tissue>
    </source>
</reference>
<comment type="caution">
    <text evidence="3">The sequence shown here is derived from an EMBL/GenBank/DDBJ whole genome shotgun (WGS) entry which is preliminary data.</text>
</comment>
<keyword evidence="4" id="KW-1185">Reference proteome</keyword>
<feature type="transmembrane region" description="Helical" evidence="2">
    <location>
        <begin position="54"/>
        <end position="80"/>
    </location>
</feature>
<feature type="transmembrane region" description="Helical" evidence="2">
    <location>
        <begin position="100"/>
        <end position="125"/>
    </location>
</feature>
<keyword evidence="2" id="KW-0812">Transmembrane</keyword>
<dbReference type="EMBL" id="JAMYWD010000005">
    <property type="protein sequence ID" value="KAJ4971506.1"/>
    <property type="molecule type" value="Genomic_DNA"/>
</dbReference>
<comment type="similarity">
    <text evidence="1">Belongs to the multi antimicrobial extrusion (MATE) (TC 2.A.66.1) family.</text>
</comment>
<feature type="transmembrane region" description="Helical" evidence="2">
    <location>
        <begin position="137"/>
        <end position="156"/>
    </location>
</feature>
<evidence type="ECO:0000256" key="2">
    <source>
        <dbReference type="SAM" id="Phobius"/>
    </source>
</evidence>
<organism evidence="3 4">
    <name type="scientific">Protea cynaroides</name>
    <dbReference type="NCBI Taxonomy" id="273540"/>
    <lineage>
        <taxon>Eukaryota</taxon>
        <taxon>Viridiplantae</taxon>
        <taxon>Streptophyta</taxon>
        <taxon>Embryophyta</taxon>
        <taxon>Tracheophyta</taxon>
        <taxon>Spermatophyta</taxon>
        <taxon>Magnoliopsida</taxon>
        <taxon>Proteales</taxon>
        <taxon>Proteaceae</taxon>
        <taxon>Protea</taxon>
    </lineage>
</organism>
<dbReference type="PANTHER" id="PTHR11206">
    <property type="entry name" value="MULTIDRUG RESISTANCE PROTEIN"/>
    <property type="match status" value="1"/>
</dbReference>
<keyword evidence="2" id="KW-0472">Membrane</keyword>